<evidence type="ECO:0000259" key="3">
    <source>
        <dbReference type="Pfam" id="PF05569"/>
    </source>
</evidence>
<feature type="region of interest" description="Disordered" evidence="1">
    <location>
        <begin position="773"/>
        <end position="794"/>
    </location>
</feature>
<dbReference type="InterPro" id="IPR008756">
    <property type="entry name" value="Peptidase_M56"/>
</dbReference>
<reference evidence="4 5" key="1">
    <citation type="submission" date="2019-03" db="EMBL/GenBank/DDBJ databases">
        <title>Deep-cultivation of Planctomycetes and their phenomic and genomic characterization uncovers novel biology.</title>
        <authorList>
            <person name="Wiegand S."/>
            <person name="Jogler M."/>
            <person name="Boedeker C."/>
            <person name="Pinto D."/>
            <person name="Vollmers J."/>
            <person name="Rivas-Marin E."/>
            <person name="Kohn T."/>
            <person name="Peeters S.H."/>
            <person name="Heuer A."/>
            <person name="Rast P."/>
            <person name="Oberbeckmann S."/>
            <person name="Bunk B."/>
            <person name="Jeske O."/>
            <person name="Meyerdierks A."/>
            <person name="Storesund J.E."/>
            <person name="Kallscheuer N."/>
            <person name="Luecker S."/>
            <person name="Lage O.M."/>
            <person name="Pohl T."/>
            <person name="Merkel B.J."/>
            <person name="Hornburger P."/>
            <person name="Mueller R.-W."/>
            <person name="Bruemmer F."/>
            <person name="Labrenz M."/>
            <person name="Spormann A.M."/>
            <person name="Op den Camp H."/>
            <person name="Overmann J."/>
            <person name="Amann R."/>
            <person name="Jetten M.S.M."/>
            <person name="Mascher T."/>
            <person name="Medema M.H."/>
            <person name="Devos D.P."/>
            <person name="Kaster A.-K."/>
            <person name="Ovreas L."/>
            <person name="Rohde M."/>
            <person name="Galperin M.Y."/>
            <person name="Jogler C."/>
        </authorList>
    </citation>
    <scope>NUCLEOTIDE SEQUENCE [LARGE SCALE GENOMIC DNA]</scope>
    <source>
        <strain evidence="4 5">Enr13</strain>
    </source>
</reference>
<dbReference type="EMBL" id="CP037423">
    <property type="protein sequence ID" value="QDV41571.1"/>
    <property type="molecule type" value="Genomic_DNA"/>
</dbReference>
<evidence type="ECO:0000313" key="5">
    <source>
        <dbReference type="Proteomes" id="UP000319004"/>
    </source>
</evidence>
<evidence type="ECO:0000256" key="2">
    <source>
        <dbReference type="SAM" id="Phobius"/>
    </source>
</evidence>
<protein>
    <submittedName>
        <fullName evidence="4">Regulatory protein BlaR1</fullName>
    </submittedName>
</protein>
<organism evidence="4 5">
    <name type="scientific">Stieleria neptunia</name>
    <dbReference type="NCBI Taxonomy" id="2527979"/>
    <lineage>
        <taxon>Bacteria</taxon>
        <taxon>Pseudomonadati</taxon>
        <taxon>Planctomycetota</taxon>
        <taxon>Planctomycetia</taxon>
        <taxon>Pirellulales</taxon>
        <taxon>Pirellulaceae</taxon>
        <taxon>Stieleria</taxon>
    </lineage>
</organism>
<gene>
    <name evidence="4" type="primary">blaR1_4</name>
    <name evidence="4" type="ORF">Enr13x_14140</name>
</gene>
<keyword evidence="2" id="KW-0472">Membrane</keyword>
<accession>A0A518HL47</accession>
<evidence type="ECO:0000256" key="1">
    <source>
        <dbReference type="SAM" id="MobiDB-lite"/>
    </source>
</evidence>
<dbReference type="Proteomes" id="UP000319004">
    <property type="component" value="Chromosome"/>
</dbReference>
<dbReference type="KEGG" id="snep:Enr13x_14140"/>
<dbReference type="PANTHER" id="PTHR34978:SF3">
    <property type="entry name" value="SLR0241 PROTEIN"/>
    <property type="match status" value="1"/>
</dbReference>
<feature type="transmembrane region" description="Helical" evidence="2">
    <location>
        <begin position="12"/>
        <end position="36"/>
    </location>
</feature>
<keyword evidence="5" id="KW-1185">Reference proteome</keyword>
<sequence>MNAWDVLSAELSWQICATLLHSLWQITLIAFFVWLICRWERATVEQKYLVHVAGLLLSIAVVPLTFVLVAHDRPTEESISRAAYASTIGGGAIVQSVQSPDHTSVPQTTNVPSNDPLIAHVESTAMNGPDPSVDAAINDRGISTTKVGHVWLGVGSWIAGLYLLGVLLMLARLGWDVIRTEQIRLRSRAVTGGPLLTAICHLADRWSLSVLPGLATAEQIVVPQVLGLLKPTILMPASAMTGLSTEQLEMILAHELAHVRRQDMWINLLQRLAESILFFSPPLWMISRRISVLREHCCDEIACQVAGEIAPDGDSDSRYCYAQALLLVAEASCPNQSTNLATVAADGHTPSELRRRIARLLGQPIREPLQVPRRAIAMAILLVPLAWASVTWQANAQRATQESEPASGVAAVENKTTDADRAVAEARIRTFGLQNANRIALRQSVRQINVPGMQSYAKRDLASLWKARGSRLTDPQLNKNRTESRIGWEGERLLLSQLSVFQPNQSWRQSHYWDGQNGWIGEIQSTQEKKTKNVYRYASLERLTEHIHPFSYPHWAAAGDRLPWPGPTVLIAEHSVAPQQTHYRHSGTETIDGEVCDVYTGPERSEQIWIGTTTKLVKAVSRHYLSGISPEQQWKIASEAAGKPIANRQQYDRYRQTLSPEEQIALQARWSAAAWDQTHPGNLTVFSDYQEIAPGVRWPMQADRVVVHPSGQAKDTFKYYLSKIEVELIGDFDMQEFAADALPDPGVKVTDRTGESWFEYVWSDQLTQADIEEKRRQVSAKESAEAERKRRTNATPIKTVDDAIGILTEGPRVEPTMVWARAIKFLTEHPETALPALIKTIDNEQRDHPISKLAFALRAIGDARAVPALIRALPRTLLPGRSDFGLLLEEDVELRRFMQQHDLGKGSVGTTFDYGRAFREVTGALRRLTNQQFNEMELNWIRLKGSKTQRDAAQQQFDRVARRWADWWEANWRDHVDDPVYSDVNLKPSSDADVAPTGARQPLAGPSVEIISGGSGGIIQSVHDTGKKCFFDLDTGRQADWPNELPPLGKTQLDSTEFRDWARREGFDVAGITYTPDGGTEPLYCLMPLGLSVWKISEEDHRNLPAMALGQQPYPLSNPVELLVPRRTVPKPRDAQHSGDSFLFVTREGTTGIIRLTAQVTKTEDRSGYASSEEFLFENSGFYRGVKYAYETFSETSGEQP</sequence>
<name>A0A518HL47_9BACT</name>
<dbReference type="Gene3D" id="3.30.2010.10">
    <property type="entry name" value="Metalloproteases ('zincins'), catalytic domain"/>
    <property type="match status" value="1"/>
</dbReference>
<dbReference type="AlphaFoldDB" id="A0A518HL47"/>
<feature type="domain" description="Peptidase M56" evidence="3">
    <location>
        <begin position="134"/>
        <end position="358"/>
    </location>
</feature>
<evidence type="ECO:0000313" key="4">
    <source>
        <dbReference type="EMBL" id="QDV41571.1"/>
    </source>
</evidence>
<dbReference type="OrthoDB" id="279040at2"/>
<dbReference type="CDD" id="cd07341">
    <property type="entry name" value="M56_BlaR1_MecR1_like"/>
    <property type="match status" value="1"/>
</dbReference>
<keyword evidence="2" id="KW-1133">Transmembrane helix</keyword>
<keyword evidence="2" id="KW-0812">Transmembrane</keyword>
<proteinExistence type="predicted"/>
<dbReference type="RefSeq" id="WP_145385277.1">
    <property type="nucleotide sequence ID" value="NZ_CP037423.1"/>
</dbReference>
<feature type="transmembrane region" description="Helical" evidence="2">
    <location>
        <begin position="48"/>
        <end position="70"/>
    </location>
</feature>
<dbReference type="PANTHER" id="PTHR34978">
    <property type="entry name" value="POSSIBLE SENSOR-TRANSDUCER PROTEIN BLAR"/>
    <property type="match status" value="1"/>
</dbReference>
<dbReference type="Pfam" id="PF05569">
    <property type="entry name" value="Peptidase_M56"/>
    <property type="match status" value="1"/>
</dbReference>
<dbReference type="InterPro" id="IPR052173">
    <property type="entry name" value="Beta-lactam_resp_regulator"/>
</dbReference>